<dbReference type="Proteomes" id="UP000031518">
    <property type="component" value="Unassembled WGS sequence"/>
</dbReference>
<dbReference type="AlphaFoldDB" id="A0A0B6WXA9"/>
<reference evidence="2 3" key="1">
    <citation type="submission" date="2013-12" db="EMBL/GenBank/DDBJ databases">
        <authorList>
            <person name="Stott M."/>
        </authorList>
    </citation>
    <scope>NUCLEOTIDE SEQUENCE [LARGE SCALE GENOMIC DNA]</scope>
    <source>
        <strain evidence="2 3">K22</strain>
    </source>
</reference>
<name>A0A0B6WXA9_9BACT</name>
<reference evidence="2 3" key="2">
    <citation type="submission" date="2015-01" db="EMBL/GenBank/DDBJ databases">
        <title>Complete genome sequence of Pyrinomonas methylaliphatogenes type strain K22T.</title>
        <authorList>
            <person name="Lee K.C.Y."/>
            <person name="Power J.F."/>
            <person name="Dunfield P.F."/>
            <person name="Morgan X.C."/>
            <person name="Huttenhower C."/>
            <person name="Stott M.B."/>
        </authorList>
    </citation>
    <scope>NUCLEOTIDE SEQUENCE [LARGE SCALE GENOMIC DNA]</scope>
    <source>
        <strain evidence="2 3">K22</strain>
    </source>
</reference>
<keyword evidence="1" id="KW-1133">Transmembrane helix</keyword>
<keyword evidence="1" id="KW-0812">Transmembrane</keyword>
<accession>A0A0B6WXA9</accession>
<keyword evidence="1" id="KW-0472">Membrane</keyword>
<feature type="transmembrane region" description="Helical" evidence="1">
    <location>
        <begin position="7"/>
        <end position="26"/>
    </location>
</feature>
<dbReference type="STRING" id="454194.PYK22_01376"/>
<dbReference type="EMBL" id="CBXV010000004">
    <property type="protein sequence ID" value="CDM65377.1"/>
    <property type="molecule type" value="Genomic_DNA"/>
</dbReference>
<protein>
    <submittedName>
        <fullName evidence="2">Uncharacterized protein</fullName>
    </submittedName>
</protein>
<organism evidence="2 3">
    <name type="scientific">Pyrinomonas methylaliphatogenes</name>
    <dbReference type="NCBI Taxonomy" id="454194"/>
    <lineage>
        <taxon>Bacteria</taxon>
        <taxon>Pseudomonadati</taxon>
        <taxon>Acidobacteriota</taxon>
        <taxon>Blastocatellia</taxon>
        <taxon>Blastocatellales</taxon>
        <taxon>Pyrinomonadaceae</taxon>
        <taxon>Pyrinomonas</taxon>
    </lineage>
</organism>
<gene>
    <name evidence="2" type="ORF">PYK22_01376</name>
</gene>
<keyword evidence="3" id="KW-1185">Reference proteome</keyword>
<evidence type="ECO:0000256" key="1">
    <source>
        <dbReference type="SAM" id="Phobius"/>
    </source>
</evidence>
<evidence type="ECO:0000313" key="2">
    <source>
        <dbReference type="EMBL" id="CDM65377.1"/>
    </source>
</evidence>
<evidence type="ECO:0000313" key="3">
    <source>
        <dbReference type="Proteomes" id="UP000031518"/>
    </source>
</evidence>
<proteinExistence type="predicted"/>
<feature type="transmembrane region" description="Helical" evidence="1">
    <location>
        <begin position="32"/>
        <end position="56"/>
    </location>
</feature>
<sequence length="62" mass="6887">MNKIGPVILGIVGIVVVYITFHLQNINGSRGWGAIGVDIVFILLTLFLLATVIWLLRSPERR</sequence>
<dbReference type="RefSeq" id="WP_041975367.1">
    <property type="nucleotide sequence ID" value="NZ_CBXV010000004.1"/>
</dbReference>